<proteinExistence type="predicted"/>
<name>A0A2P2QXA9_RHIMU</name>
<protein>
    <submittedName>
        <fullName evidence="1">Uncharacterized protein</fullName>
    </submittedName>
</protein>
<accession>A0A2P2QXA9</accession>
<dbReference type="EMBL" id="GGEC01091129">
    <property type="protein sequence ID" value="MBX71613.1"/>
    <property type="molecule type" value="Transcribed_RNA"/>
</dbReference>
<organism evidence="1">
    <name type="scientific">Rhizophora mucronata</name>
    <name type="common">Asiatic mangrove</name>
    <dbReference type="NCBI Taxonomy" id="61149"/>
    <lineage>
        <taxon>Eukaryota</taxon>
        <taxon>Viridiplantae</taxon>
        <taxon>Streptophyta</taxon>
        <taxon>Embryophyta</taxon>
        <taxon>Tracheophyta</taxon>
        <taxon>Spermatophyta</taxon>
        <taxon>Magnoliopsida</taxon>
        <taxon>eudicotyledons</taxon>
        <taxon>Gunneridae</taxon>
        <taxon>Pentapetalae</taxon>
        <taxon>rosids</taxon>
        <taxon>fabids</taxon>
        <taxon>Malpighiales</taxon>
        <taxon>Rhizophoraceae</taxon>
        <taxon>Rhizophora</taxon>
    </lineage>
</organism>
<evidence type="ECO:0000313" key="1">
    <source>
        <dbReference type="EMBL" id="MBX71613.1"/>
    </source>
</evidence>
<sequence length="30" mass="3497">MDQCADFTLKLFGMQVQPITVLWTRQLLPC</sequence>
<reference evidence="1" key="1">
    <citation type="submission" date="2018-02" db="EMBL/GenBank/DDBJ databases">
        <title>Rhizophora mucronata_Transcriptome.</title>
        <authorList>
            <person name="Meera S.P."/>
            <person name="Sreeshan A."/>
            <person name="Augustine A."/>
        </authorList>
    </citation>
    <scope>NUCLEOTIDE SEQUENCE</scope>
    <source>
        <tissue evidence="1">Leaf</tissue>
    </source>
</reference>
<dbReference type="AlphaFoldDB" id="A0A2P2QXA9"/>